<name>A0A1V6PT55_9EURO</name>
<dbReference type="PROSITE" id="PS50013">
    <property type="entry name" value="CHROMO_2"/>
    <property type="match status" value="1"/>
</dbReference>
<organism evidence="3 4">
    <name type="scientific">Penicillium antarcticum</name>
    <dbReference type="NCBI Taxonomy" id="416450"/>
    <lineage>
        <taxon>Eukaryota</taxon>
        <taxon>Fungi</taxon>
        <taxon>Dikarya</taxon>
        <taxon>Ascomycota</taxon>
        <taxon>Pezizomycotina</taxon>
        <taxon>Eurotiomycetes</taxon>
        <taxon>Eurotiomycetidae</taxon>
        <taxon>Eurotiales</taxon>
        <taxon>Aspergillaceae</taxon>
        <taxon>Penicillium</taxon>
    </lineage>
</organism>
<dbReference type="EMBL" id="MDYN01000039">
    <property type="protein sequence ID" value="OQD80121.1"/>
    <property type="molecule type" value="Genomic_DNA"/>
</dbReference>
<dbReference type="InterPro" id="IPR056924">
    <property type="entry name" value="SH3_Tf2-1"/>
</dbReference>
<protein>
    <recommendedName>
        <fullName evidence="2">Chromo domain-containing protein</fullName>
    </recommendedName>
</protein>
<evidence type="ECO:0000313" key="3">
    <source>
        <dbReference type="EMBL" id="OQD80121.1"/>
    </source>
</evidence>
<evidence type="ECO:0000256" key="1">
    <source>
        <dbReference type="ARBA" id="ARBA00011353"/>
    </source>
</evidence>
<dbReference type="InterPro" id="IPR016197">
    <property type="entry name" value="Chromo-like_dom_sf"/>
</dbReference>
<dbReference type="SMART" id="SM00298">
    <property type="entry name" value="CHROMO"/>
    <property type="match status" value="1"/>
</dbReference>
<dbReference type="GO" id="GO:0006338">
    <property type="term" value="P:chromatin remodeling"/>
    <property type="evidence" value="ECO:0007669"/>
    <property type="project" value="UniProtKB-ARBA"/>
</dbReference>
<feature type="domain" description="Chromo" evidence="2">
    <location>
        <begin position="103"/>
        <end position="161"/>
    </location>
</feature>
<gene>
    <name evidence="3" type="ORF">PENANT_c039G02886</name>
</gene>
<comment type="caution">
    <text evidence="3">The sequence shown here is derived from an EMBL/GenBank/DDBJ whole genome shotgun (WGS) entry which is preliminary data.</text>
</comment>
<evidence type="ECO:0000313" key="4">
    <source>
        <dbReference type="Proteomes" id="UP000191672"/>
    </source>
</evidence>
<dbReference type="CDD" id="cd00024">
    <property type="entry name" value="CD_CSD"/>
    <property type="match status" value="1"/>
</dbReference>
<sequence>ENQKKQANKHRREVDFIVGDQVLVTTKNWQIRRPSRKLADLASGPYEIMEKVGHAYRLKLPDNIKVHPIFNPNKLRLASKTPPLTGQILDPPSPEIIEESQEWEVEEILASRIYYGKLQYRVKWVGYDEDRAWYHAGNFKNAPQKLIEFHDTYPGRPGPPMRLTEWTKAALEDEYLEDHSDDNKAIASRD</sequence>
<dbReference type="Proteomes" id="UP000191672">
    <property type="component" value="Unassembled WGS sequence"/>
</dbReference>
<dbReference type="STRING" id="416450.A0A1V6PT55"/>
<dbReference type="Pfam" id="PF00385">
    <property type="entry name" value="Chromo"/>
    <property type="match status" value="1"/>
</dbReference>
<reference evidence="4" key="1">
    <citation type="journal article" date="2017" name="Nat. Microbiol.">
        <title>Global analysis of biosynthetic gene clusters reveals vast potential of secondary metabolite production in Penicillium species.</title>
        <authorList>
            <person name="Nielsen J.C."/>
            <person name="Grijseels S."/>
            <person name="Prigent S."/>
            <person name="Ji B."/>
            <person name="Dainat J."/>
            <person name="Nielsen K.F."/>
            <person name="Frisvad J.C."/>
            <person name="Workman M."/>
            <person name="Nielsen J."/>
        </authorList>
    </citation>
    <scope>NUCLEOTIDE SEQUENCE [LARGE SCALE GENOMIC DNA]</scope>
    <source>
        <strain evidence="4">IBT 31811</strain>
    </source>
</reference>
<comment type="subunit">
    <text evidence="1">Component of the NuA4 histone acetyltransferase complex.</text>
</comment>
<keyword evidence="4" id="KW-1185">Reference proteome</keyword>
<feature type="non-terminal residue" evidence="3">
    <location>
        <position position="1"/>
    </location>
</feature>
<dbReference type="InterPro" id="IPR000953">
    <property type="entry name" value="Chromo/chromo_shadow_dom"/>
</dbReference>
<accession>A0A1V6PT55</accession>
<proteinExistence type="predicted"/>
<dbReference type="SUPFAM" id="SSF54160">
    <property type="entry name" value="Chromo domain-like"/>
    <property type="match status" value="1"/>
</dbReference>
<dbReference type="AlphaFoldDB" id="A0A1V6PT55"/>
<dbReference type="InterPro" id="IPR023780">
    <property type="entry name" value="Chromo_domain"/>
</dbReference>
<evidence type="ECO:0000259" key="2">
    <source>
        <dbReference type="PROSITE" id="PS50013"/>
    </source>
</evidence>
<dbReference type="Pfam" id="PF24626">
    <property type="entry name" value="SH3_Tf2-1"/>
    <property type="match status" value="1"/>
</dbReference>
<dbReference type="Gene3D" id="2.40.50.40">
    <property type="match status" value="1"/>
</dbReference>